<dbReference type="EMBL" id="JAKIXB020000011">
    <property type="protein sequence ID" value="KAL1604377.1"/>
    <property type="molecule type" value="Genomic_DNA"/>
</dbReference>
<evidence type="ECO:0000256" key="1">
    <source>
        <dbReference type="SAM" id="MobiDB-lite"/>
    </source>
</evidence>
<feature type="compositionally biased region" description="Acidic residues" evidence="1">
    <location>
        <begin position="42"/>
        <end position="52"/>
    </location>
</feature>
<keyword evidence="3" id="KW-1185">Reference proteome</keyword>
<protein>
    <submittedName>
        <fullName evidence="2">Uncharacterized protein</fullName>
    </submittedName>
</protein>
<reference evidence="2 3" key="1">
    <citation type="submission" date="2024-02" db="EMBL/GenBank/DDBJ databases">
        <title>De novo assembly and annotation of 12 fungi associated with fruit tree decline syndrome in Ontario, Canada.</title>
        <authorList>
            <person name="Sulman M."/>
            <person name="Ellouze W."/>
            <person name="Ilyukhin E."/>
        </authorList>
    </citation>
    <scope>NUCLEOTIDE SEQUENCE [LARGE SCALE GENOMIC DNA]</scope>
    <source>
        <strain evidence="2 3">M97-236</strain>
    </source>
</reference>
<accession>A0ABR3RKH3</accession>
<organism evidence="2 3">
    <name type="scientific">Nothophoma quercina</name>
    <dbReference type="NCBI Taxonomy" id="749835"/>
    <lineage>
        <taxon>Eukaryota</taxon>
        <taxon>Fungi</taxon>
        <taxon>Dikarya</taxon>
        <taxon>Ascomycota</taxon>
        <taxon>Pezizomycotina</taxon>
        <taxon>Dothideomycetes</taxon>
        <taxon>Pleosporomycetidae</taxon>
        <taxon>Pleosporales</taxon>
        <taxon>Pleosporineae</taxon>
        <taxon>Didymellaceae</taxon>
        <taxon>Nothophoma</taxon>
    </lineage>
</organism>
<sequence length="162" mass="18584">MTPAPGPIIPEPPAQTFKTPNLIPVTPHHARISKDALLAADPDQDEEPEEEQLPQIWHPSIDDLIRRTARDYDLVMNYERDAEGGQRWLQDDIARIRDVGKHLHGDIFALRRWQRVVTEQGELGPTFRHPDRVLHGKTTKTYTEASHDSRIGYTLSTFSVRH</sequence>
<dbReference type="Proteomes" id="UP001521222">
    <property type="component" value="Unassembled WGS sequence"/>
</dbReference>
<proteinExistence type="predicted"/>
<feature type="compositionally biased region" description="Pro residues" evidence="1">
    <location>
        <begin position="1"/>
        <end position="13"/>
    </location>
</feature>
<evidence type="ECO:0000313" key="2">
    <source>
        <dbReference type="EMBL" id="KAL1604377.1"/>
    </source>
</evidence>
<feature type="region of interest" description="Disordered" evidence="1">
    <location>
        <begin position="1"/>
        <end position="53"/>
    </location>
</feature>
<comment type="caution">
    <text evidence="2">The sequence shown here is derived from an EMBL/GenBank/DDBJ whole genome shotgun (WGS) entry which is preliminary data.</text>
</comment>
<evidence type="ECO:0000313" key="3">
    <source>
        <dbReference type="Proteomes" id="UP001521222"/>
    </source>
</evidence>
<gene>
    <name evidence="2" type="ORF">SLS59_004175</name>
</gene>
<name>A0ABR3RKH3_9PLEO</name>